<dbReference type="Proteomes" id="UP000076502">
    <property type="component" value="Unassembled WGS sequence"/>
</dbReference>
<evidence type="ECO:0000313" key="2">
    <source>
        <dbReference type="Proteomes" id="UP000076502"/>
    </source>
</evidence>
<dbReference type="OMA" id="TPENWRI"/>
<reference evidence="1 2" key="1">
    <citation type="submission" date="2015-07" db="EMBL/GenBank/DDBJ databases">
        <title>The genome of Dufourea novaeangliae.</title>
        <authorList>
            <person name="Pan H."/>
            <person name="Kapheim K."/>
        </authorList>
    </citation>
    <scope>NUCLEOTIDE SEQUENCE [LARGE SCALE GENOMIC DNA]</scope>
    <source>
        <strain evidence="1">0120121106</strain>
        <tissue evidence="1">Whole body</tissue>
    </source>
</reference>
<dbReference type="AlphaFoldDB" id="A0A154PKL7"/>
<organism evidence="1 2">
    <name type="scientific">Dufourea novaeangliae</name>
    <name type="common">Sweat bee</name>
    <dbReference type="NCBI Taxonomy" id="178035"/>
    <lineage>
        <taxon>Eukaryota</taxon>
        <taxon>Metazoa</taxon>
        <taxon>Ecdysozoa</taxon>
        <taxon>Arthropoda</taxon>
        <taxon>Hexapoda</taxon>
        <taxon>Insecta</taxon>
        <taxon>Pterygota</taxon>
        <taxon>Neoptera</taxon>
        <taxon>Endopterygota</taxon>
        <taxon>Hymenoptera</taxon>
        <taxon>Apocrita</taxon>
        <taxon>Aculeata</taxon>
        <taxon>Apoidea</taxon>
        <taxon>Anthophila</taxon>
        <taxon>Halictidae</taxon>
        <taxon>Rophitinae</taxon>
        <taxon>Dufourea</taxon>
    </lineage>
</organism>
<gene>
    <name evidence="1" type="ORF">WN55_03946</name>
</gene>
<protein>
    <submittedName>
        <fullName evidence="1">Uncharacterized protein</fullName>
    </submittedName>
</protein>
<dbReference type="EMBL" id="KQ434948">
    <property type="protein sequence ID" value="KZC12409.1"/>
    <property type="molecule type" value="Genomic_DNA"/>
</dbReference>
<keyword evidence="2" id="KW-1185">Reference proteome</keyword>
<sequence>MSAACTPENWRISLGMRNNLVYNDIPYIPMRVEAISIYLSFKDYQENGIKRIQTLGELVPKTESRAMLLSLTPGNSSEFPVSFENLSVRDIYIKNSDNTYCALWEKYTVFKVYGTLKSEESGHVLETSHLVPVHDIVGTWNLMTMLIPIARSEYRQYYRTQGQNSMLQSQWDQMKGGKKRLVKETTK</sequence>
<evidence type="ECO:0000313" key="1">
    <source>
        <dbReference type="EMBL" id="KZC12409.1"/>
    </source>
</evidence>
<dbReference type="OrthoDB" id="7563469at2759"/>
<proteinExistence type="predicted"/>
<accession>A0A154PKL7</accession>
<name>A0A154PKL7_DUFNO</name>